<comment type="caution">
    <text evidence="7">The sequence shown here is derived from an EMBL/GenBank/DDBJ whole genome shotgun (WGS) entry which is preliminary data.</text>
</comment>
<reference evidence="8" key="1">
    <citation type="submission" date="2024-04" db="EMBL/GenBank/DDBJ databases">
        <title>Salinicola lusitanus LLJ914,a marine bacterium isolated from the Okinawa Trough.</title>
        <authorList>
            <person name="Li J."/>
        </authorList>
    </citation>
    <scope>NUCLEOTIDE SEQUENCE [LARGE SCALE GENOMIC DNA]</scope>
</reference>
<keyword evidence="5 6" id="KW-0472">Membrane</keyword>
<dbReference type="GO" id="GO:0005886">
    <property type="term" value="C:plasma membrane"/>
    <property type="evidence" value="ECO:0007669"/>
    <property type="project" value="TreeGrafter"/>
</dbReference>
<feature type="transmembrane region" description="Helical" evidence="6">
    <location>
        <begin position="81"/>
        <end position="102"/>
    </location>
</feature>
<keyword evidence="8" id="KW-1185">Reference proteome</keyword>
<keyword evidence="4 6" id="KW-1133">Transmembrane helix</keyword>
<feature type="transmembrane region" description="Helical" evidence="6">
    <location>
        <begin position="34"/>
        <end position="54"/>
    </location>
</feature>
<evidence type="ECO:0000256" key="2">
    <source>
        <dbReference type="ARBA" id="ARBA00006843"/>
    </source>
</evidence>
<dbReference type="InterPro" id="IPR007593">
    <property type="entry name" value="CD225/Dispanin_fam"/>
</dbReference>
<accession>A0AAW0NH71</accession>
<comment type="similarity">
    <text evidence="2">Belongs to the CD225/Dispanin family.</text>
</comment>
<gene>
    <name evidence="7" type="ORF">WMY93_022292</name>
</gene>
<dbReference type="PANTHER" id="PTHR13999">
    <property type="entry name" value="INTERFERON INDUCIBLE TRANSMEMBRANE PROTEIN"/>
    <property type="match status" value="1"/>
</dbReference>
<organism evidence="7 8">
    <name type="scientific">Mugilogobius chulae</name>
    <name type="common">yellowstripe goby</name>
    <dbReference type="NCBI Taxonomy" id="88201"/>
    <lineage>
        <taxon>Eukaryota</taxon>
        <taxon>Metazoa</taxon>
        <taxon>Chordata</taxon>
        <taxon>Craniata</taxon>
        <taxon>Vertebrata</taxon>
        <taxon>Euteleostomi</taxon>
        <taxon>Actinopterygii</taxon>
        <taxon>Neopterygii</taxon>
        <taxon>Teleostei</taxon>
        <taxon>Neoteleostei</taxon>
        <taxon>Acanthomorphata</taxon>
        <taxon>Gobiaria</taxon>
        <taxon>Gobiiformes</taxon>
        <taxon>Gobioidei</taxon>
        <taxon>Gobiidae</taxon>
        <taxon>Gobionellinae</taxon>
        <taxon>Mugilogobius</taxon>
    </lineage>
</organism>
<comment type="subcellular location">
    <subcellularLocation>
        <location evidence="1">Membrane</location>
    </subcellularLocation>
</comment>
<dbReference type="EMBL" id="JBBPFD010000016">
    <property type="protein sequence ID" value="KAK7893140.1"/>
    <property type="molecule type" value="Genomic_DNA"/>
</dbReference>
<evidence type="ECO:0000256" key="1">
    <source>
        <dbReference type="ARBA" id="ARBA00004370"/>
    </source>
</evidence>
<proteinExistence type="inferred from homology"/>
<keyword evidence="3 6" id="KW-0812">Transmembrane</keyword>
<evidence type="ECO:0000256" key="4">
    <source>
        <dbReference type="ARBA" id="ARBA00022989"/>
    </source>
</evidence>
<evidence type="ECO:0000313" key="7">
    <source>
        <dbReference type="EMBL" id="KAK7893140.1"/>
    </source>
</evidence>
<protein>
    <submittedName>
        <fullName evidence="7">Uncharacterized protein</fullName>
    </submittedName>
</protein>
<name>A0AAW0NH71_9GOBI</name>
<evidence type="ECO:0000256" key="6">
    <source>
        <dbReference type="SAM" id="Phobius"/>
    </source>
</evidence>
<dbReference type="InterPro" id="IPR051517">
    <property type="entry name" value="IFITM_antiviral_protein"/>
</dbReference>
<dbReference type="Proteomes" id="UP001460270">
    <property type="component" value="Unassembled WGS sequence"/>
</dbReference>
<dbReference type="AlphaFoldDB" id="A0AAW0NH71"/>
<evidence type="ECO:0000256" key="3">
    <source>
        <dbReference type="ARBA" id="ARBA00022692"/>
    </source>
</evidence>
<evidence type="ECO:0000313" key="8">
    <source>
        <dbReference type="Proteomes" id="UP001460270"/>
    </source>
</evidence>
<dbReference type="Pfam" id="PF04505">
    <property type="entry name" value="CD225"/>
    <property type="match status" value="1"/>
</dbReference>
<evidence type="ECO:0000256" key="5">
    <source>
        <dbReference type="ARBA" id="ARBA00023136"/>
    </source>
</evidence>
<sequence length="154" mass="17474">MKILSGSLPVKKDEEHAVMIKPQIITETEMPPDYFFWSLVCCLMNPFLGLAAVYKSLKARNLKMVGDLEGAYKHGSTARTLNFISTVVCVLFVVVILCVLFINDGPSFRESLSFDYIRDTGYSRSCGTDRIQFEIFNETTAFNTTEYDYNGDDY</sequence>